<dbReference type="Gene3D" id="1.10.10.800">
    <property type="match status" value="1"/>
</dbReference>
<dbReference type="GeneID" id="41973485"/>
<dbReference type="Pfam" id="PF02129">
    <property type="entry name" value="Peptidase_S15"/>
    <property type="match status" value="1"/>
</dbReference>
<dbReference type="RefSeq" id="XP_030995278.1">
    <property type="nucleotide sequence ID" value="XM_031140627.1"/>
</dbReference>
<dbReference type="EMBL" id="SKBQ01000033">
    <property type="protein sequence ID" value="TPX13567.1"/>
    <property type="molecule type" value="Genomic_DNA"/>
</dbReference>
<dbReference type="PANTHER" id="PTHR47751:SF2">
    <property type="entry name" value="DLTD N-TERMINAL DOMAIN PROTEIN (AFU_ORTHOLOGUE AFUA_8G00380)-RELATED"/>
    <property type="match status" value="1"/>
</dbReference>
<evidence type="ECO:0000313" key="4">
    <source>
        <dbReference type="Proteomes" id="UP000319257"/>
    </source>
</evidence>
<dbReference type="AlphaFoldDB" id="A0A507B1H1"/>
<organism evidence="3 4">
    <name type="scientific">Thyridium curvatum</name>
    <dbReference type="NCBI Taxonomy" id="1093900"/>
    <lineage>
        <taxon>Eukaryota</taxon>
        <taxon>Fungi</taxon>
        <taxon>Dikarya</taxon>
        <taxon>Ascomycota</taxon>
        <taxon>Pezizomycotina</taxon>
        <taxon>Sordariomycetes</taxon>
        <taxon>Sordariomycetidae</taxon>
        <taxon>Thyridiales</taxon>
        <taxon>Thyridiaceae</taxon>
        <taxon>Thyridium</taxon>
    </lineage>
</organism>
<reference evidence="3 4" key="1">
    <citation type="submission" date="2019-06" db="EMBL/GenBank/DDBJ databases">
        <title>Draft genome sequence of the filamentous fungus Phialemoniopsis curvata isolated from diesel fuel.</title>
        <authorList>
            <person name="Varaljay V.A."/>
            <person name="Lyon W.J."/>
            <person name="Crouch A.L."/>
            <person name="Drake C.E."/>
            <person name="Hollomon J.M."/>
            <person name="Nadeau L.J."/>
            <person name="Nunn H.S."/>
            <person name="Stevenson B.S."/>
            <person name="Bojanowski C.L."/>
            <person name="Crookes-Goodson W.J."/>
        </authorList>
    </citation>
    <scope>NUCLEOTIDE SEQUENCE [LARGE SCALE GENOMIC DNA]</scope>
    <source>
        <strain evidence="3 4">D216</strain>
    </source>
</reference>
<keyword evidence="4" id="KW-1185">Reference proteome</keyword>
<evidence type="ECO:0000256" key="1">
    <source>
        <dbReference type="ARBA" id="ARBA00029464"/>
    </source>
</evidence>
<dbReference type="OrthoDB" id="2498029at2759"/>
<comment type="caution">
    <text evidence="3">The sequence shown here is derived from an EMBL/GenBank/DDBJ whole genome shotgun (WGS) entry which is preliminary data.</text>
</comment>
<dbReference type="PANTHER" id="PTHR47751">
    <property type="entry name" value="SUPERFAMILY HYDROLASE, PUTATIVE (AFU_ORTHOLOGUE AFUA_2G16580)-RELATED"/>
    <property type="match status" value="1"/>
</dbReference>
<dbReference type="InParanoid" id="A0A507B1H1"/>
<evidence type="ECO:0000259" key="2">
    <source>
        <dbReference type="Pfam" id="PF02129"/>
    </source>
</evidence>
<dbReference type="Proteomes" id="UP000319257">
    <property type="component" value="Unassembled WGS sequence"/>
</dbReference>
<dbReference type="InterPro" id="IPR029058">
    <property type="entry name" value="AB_hydrolase_fold"/>
</dbReference>
<feature type="domain" description="Xaa-Pro dipeptidyl-peptidase-like" evidence="2">
    <location>
        <begin position="72"/>
        <end position="160"/>
    </location>
</feature>
<proteinExistence type="inferred from homology"/>
<protein>
    <recommendedName>
        <fullName evidence="2">Xaa-Pro dipeptidyl-peptidase-like domain-containing protein</fullName>
    </recommendedName>
</protein>
<dbReference type="InterPro" id="IPR051411">
    <property type="entry name" value="Polyketide_trans_af380"/>
</dbReference>
<accession>A0A507B1H1</accession>
<name>A0A507B1H1_9PEZI</name>
<gene>
    <name evidence="3" type="ORF">E0L32_006038</name>
</gene>
<dbReference type="Gene3D" id="3.40.50.1820">
    <property type="entry name" value="alpha/beta hydrolase"/>
    <property type="match status" value="1"/>
</dbReference>
<dbReference type="SUPFAM" id="SSF53474">
    <property type="entry name" value="alpha/beta-Hydrolases"/>
    <property type="match status" value="1"/>
</dbReference>
<dbReference type="InterPro" id="IPR000383">
    <property type="entry name" value="Xaa-Pro-like_dom"/>
</dbReference>
<comment type="similarity">
    <text evidence="1">Belongs to the polyketide transferase af380 family.</text>
</comment>
<evidence type="ECO:0000313" key="3">
    <source>
        <dbReference type="EMBL" id="TPX13567.1"/>
    </source>
</evidence>
<dbReference type="GO" id="GO:0016787">
    <property type="term" value="F:hydrolase activity"/>
    <property type="evidence" value="ECO:0007669"/>
    <property type="project" value="InterPro"/>
</dbReference>
<sequence>MERRDIKFPTLDGLTLRGWLYPGVKGGPAVILHNGVSVLVAPASSVISVLLTLPVKFNYPKELILNPVAAWFQHHGLTVLVYDPRTVGESDGEPRSDLDQRKLIEDMHDAVTFLKTFEWIDSKRIALWGFFWSGTQVLEAAAVDKRVAAVVSIGPVLDWTLDPTLGPPMMALAMKDREARVRGEPPIYIPFYKEEGEHFMIFKAFTDLSLEQRTMVAGMVEGAKGQAPRFADNVTVQTLYRIANWSPFSRFTALGTTPVMLVIPEIDELSAPVLQHKTFETFSDPKVLEVAKGKGHFNYWHDANLDQLLDGQLKFLKRYLSF</sequence>